<evidence type="ECO:0000313" key="2">
    <source>
        <dbReference type="Proteomes" id="UP001055115"/>
    </source>
</evidence>
<dbReference type="RefSeq" id="XP_049122380.1">
    <property type="nucleotide sequence ID" value="XM_049266423.1"/>
</dbReference>
<evidence type="ECO:0000313" key="1">
    <source>
        <dbReference type="EMBL" id="GKT40030.1"/>
    </source>
</evidence>
<protein>
    <submittedName>
        <fullName evidence="1">Uncharacterized protein</fullName>
    </submittedName>
</protein>
<dbReference type="EMBL" id="BQXU01000001">
    <property type="protein sequence ID" value="GKT40030.1"/>
    <property type="molecule type" value="Genomic_DNA"/>
</dbReference>
<organism evidence="1 2">
    <name type="scientific">Colletotrichum spaethianum</name>
    <dbReference type="NCBI Taxonomy" id="700344"/>
    <lineage>
        <taxon>Eukaryota</taxon>
        <taxon>Fungi</taxon>
        <taxon>Dikarya</taxon>
        <taxon>Ascomycota</taxon>
        <taxon>Pezizomycotina</taxon>
        <taxon>Sordariomycetes</taxon>
        <taxon>Hypocreomycetidae</taxon>
        <taxon>Glomerellales</taxon>
        <taxon>Glomerellaceae</taxon>
        <taxon>Colletotrichum</taxon>
        <taxon>Colletotrichum spaethianum species complex</taxon>
    </lineage>
</organism>
<dbReference type="GeneID" id="73321013"/>
<dbReference type="Proteomes" id="UP001055115">
    <property type="component" value="Unassembled WGS sequence"/>
</dbReference>
<name>A0AA37L5X7_9PEZI</name>
<keyword evidence="2" id="KW-1185">Reference proteome</keyword>
<sequence>MAGLNVDGRVLNHPVHAFLAPVIPLHGGAVDAKDDVAAHPGLAGGVVNGPRAQARRAVGVEAHEEVDPRGRHGLCERDGLGRVRRVVAAKGVRGVAQAVDVVKDEGNLDGVVCVSVLGGVSFGRTRRYEGEGRLTSEKWVEPMYSGEPFGVTSKRGLDIHVSKEGPAAALLQTPRHGNGLAGLDDVRPRLEARDADGLVIRVQRQRLIHKLLVGLPRPLLGVRRDDAAHGVCHVLVRVDRPAVGSSALPKGGSLIRVRPDEDGNLDKVPTGELVGGKVHEEVAILDGDEGEGRARHVEHRVELL</sequence>
<proteinExistence type="predicted"/>
<dbReference type="AlphaFoldDB" id="A0AA37L5X7"/>
<reference evidence="1 2" key="1">
    <citation type="submission" date="2022-03" db="EMBL/GenBank/DDBJ databases">
        <title>Genome data of Colletotrichum spp.</title>
        <authorList>
            <person name="Utami Y.D."/>
            <person name="Hiruma K."/>
        </authorList>
    </citation>
    <scope>NUCLEOTIDE SEQUENCE [LARGE SCALE GENOMIC DNA]</scope>
    <source>
        <strain evidence="1 2">MAFF 239500</strain>
    </source>
</reference>
<comment type="caution">
    <text evidence="1">The sequence shown here is derived from an EMBL/GenBank/DDBJ whole genome shotgun (WGS) entry which is preliminary data.</text>
</comment>
<gene>
    <name evidence="1" type="ORF">ColSpa_00211</name>
</gene>
<accession>A0AA37L5X7</accession>